<evidence type="ECO:0000259" key="8">
    <source>
        <dbReference type="SMART" id="SM00382"/>
    </source>
</evidence>
<keyword evidence="6" id="KW-0406">Ion transport</keyword>
<keyword evidence="5" id="KW-0408">Iron</keyword>
<dbReference type="GO" id="GO:0006826">
    <property type="term" value="P:iron ion transport"/>
    <property type="evidence" value="ECO:0007669"/>
    <property type="project" value="UniProtKB-KW"/>
</dbReference>
<dbReference type="InterPro" id="IPR027417">
    <property type="entry name" value="P-loop_NTPase"/>
</dbReference>
<keyword evidence="3" id="KW-1003">Cell membrane</keyword>
<evidence type="ECO:0000256" key="4">
    <source>
        <dbReference type="ARBA" id="ARBA00022496"/>
    </source>
</evidence>
<accession>A0A838WMQ7</accession>
<evidence type="ECO:0000256" key="7">
    <source>
        <dbReference type="ARBA" id="ARBA00023136"/>
    </source>
</evidence>
<evidence type="ECO:0000313" key="10">
    <source>
        <dbReference type="Proteomes" id="UP000580709"/>
    </source>
</evidence>
<dbReference type="CDD" id="cd00267">
    <property type="entry name" value="ABC_ATPase"/>
    <property type="match status" value="1"/>
</dbReference>
<dbReference type="GO" id="GO:0016887">
    <property type="term" value="F:ATP hydrolysis activity"/>
    <property type="evidence" value="ECO:0007669"/>
    <property type="project" value="InterPro"/>
</dbReference>
<keyword evidence="2" id="KW-0813">Transport</keyword>
<evidence type="ECO:0000313" key="9">
    <source>
        <dbReference type="EMBL" id="MBA4504326.1"/>
    </source>
</evidence>
<dbReference type="Pfam" id="PF13304">
    <property type="entry name" value="AAA_21"/>
    <property type="match status" value="1"/>
</dbReference>
<protein>
    <submittedName>
        <fullName evidence="9">AAA family ATPase</fullName>
    </submittedName>
</protein>
<dbReference type="Gene3D" id="3.40.50.300">
    <property type="entry name" value="P-loop containing nucleotide triphosphate hydrolases"/>
    <property type="match status" value="1"/>
</dbReference>
<name>A0A838WMQ7_9CORY</name>
<dbReference type="EMBL" id="JACEOR010000114">
    <property type="protein sequence ID" value="MBA4504326.1"/>
    <property type="molecule type" value="Genomic_DNA"/>
</dbReference>
<dbReference type="InterPro" id="IPR003959">
    <property type="entry name" value="ATPase_AAA_core"/>
</dbReference>
<evidence type="ECO:0000256" key="3">
    <source>
        <dbReference type="ARBA" id="ARBA00022475"/>
    </source>
</evidence>
<evidence type="ECO:0000256" key="1">
    <source>
        <dbReference type="ARBA" id="ARBA00004202"/>
    </source>
</evidence>
<dbReference type="GO" id="GO:0006302">
    <property type="term" value="P:double-strand break repair"/>
    <property type="evidence" value="ECO:0007669"/>
    <property type="project" value="InterPro"/>
</dbReference>
<dbReference type="PANTHER" id="PTHR42771">
    <property type="entry name" value="IRON(3+)-HYDROXAMATE IMPORT ATP-BINDING PROTEIN FHUC"/>
    <property type="match status" value="1"/>
</dbReference>
<evidence type="ECO:0000256" key="6">
    <source>
        <dbReference type="ARBA" id="ARBA00023065"/>
    </source>
</evidence>
<dbReference type="SMART" id="SM00382">
    <property type="entry name" value="AAA"/>
    <property type="match status" value="1"/>
</dbReference>
<proteinExistence type="predicted"/>
<dbReference type="GO" id="GO:0005886">
    <property type="term" value="C:plasma membrane"/>
    <property type="evidence" value="ECO:0007669"/>
    <property type="project" value="UniProtKB-SubCell"/>
</dbReference>
<dbReference type="Proteomes" id="UP000580709">
    <property type="component" value="Unassembled WGS sequence"/>
</dbReference>
<dbReference type="PANTHER" id="PTHR42771:SF2">
    <property type="entry name" value="IRON(3+)-HYDROXAMATE IMPORT ATP-BINDING PROTEIN FHUC"/>
    <property type="match status" value="1"/>
</dbReference>
<keyword evidence="10" id="KW-1185">Reference proteome</keyword>
<evidence type="ECO:0000256" key="5">
    <source>
        <dbReference type="ARBA" id="ARBA00023004"/>
    </source>
</evidence>
<evidence type="ECO:0000256" key="2">
    <source>
        <dbReference type="ARBA" id="ARBA00022448"/>
    </source>
</evidence>
<organism evidence="9 10">
    <name type="scientific">Corynebacterium sanguinis</name>
    <dbReference type="NCBI Taxonomy" id="2594913"/>
    <lineage>
        <taxon>Bacteria</taxon>
        <taxon>Bacillati</taxon>
        <taxon>Actinomycetota</taxon>
        <taxon>Actinomycetes</taxon>
        <taxon>Mycobacteriales</taxon>
        <taxon>Corynebacteriaceae</taxon>
        <taxon>Corynebacterium</taxon>
    </lineage>
</organism>
<sequence length="235" mass="25094">MGPMFVDKVRIVGEPGGYLSSLDVVRSLIDAPLQLTTPITIVTGENGAGKSTLIEAIAAAVGANPEGGSRNARFSSVSNSVSSLWEHLVITRSRNPKDVYFLRGETYAQLAEYHASLAGDPLNKITRLSHGQGLMEIFRNRFGPESLLILDEPEDGLSVFAQLELLGMMYHLAASGAQILMSTHSPVLLGIPGASLREVGPGGITSAVFDETEAVRAWEEFIADPVGTAKFMVQP</sequence>
<dbReference type="AlphaFoldDB" id="A0A838WMQ7"/>
<dbReference type="InterPro" id="IPR003593">
    <property type="entry name" value="AAA+_ATPase"/>
</dbReference>
<keyword evidence="4" id="KW-0410">Iron transport</keyword>
<comment type="caution">
    <text evidence="9">The sequence shown here is derived from an EMBL/GenBank/DDBJ whole genome shotgun (WGS) entry which is preliminary data.</text>
</comment>
<dbReference type="Pfam" id="PF13476">
    <property type="entry name" value="AAA_23"/>
    <property type="match status" value="1"/>
</dbReference>
<dbReference type="SUPFAM" id="SSF52540">
    <property type="entry name" value="P-loop containing nucleoside triphosphate hydrolases"/>
    <property type="match status" value="1"/>
</dbReference>
<dbReference type="InterPro" id="IPR038729">
    <property type="entry name" value="Rad50/SbcC_AAA"/>
</dbReference>
<feature type="domain" description="AAA+ ATPase" evidence="8">
    <location>
        <begin position="36"/>
        <end position="205"/>
    </location>
</feature>
<comment type="subcellular location">
    <subcellularLocation>
        <location evidence="1">Cell membrane</location>
        <topology evidence="1">Peripheral membrane protein</topology>
    </subcellularLocation>
</comment>
<reference evidence="9 10" key="1">
    <citation type="submission" date="2020-07" db="EMBL/GenBank/DDBJ databases">
        <authorList>
            <person name="Khare M."/>
        </authorList>
    </citation>
    <scope>NUCLEOTIDE SEQUENCE [LARGE SCALE GENOMIC DNA]</scope>
    <source>
        <strain evidence="9 10">P8776</strain>
    </source>
</reference>
<gene>
    <name evidence="9" type="ORF">H0H28_03080</name>
</gene>
<dbReference type="GO" id="GO:0005524">
    <property type="term" value="F:ATP binding"/>
    <property type="evidence" value="ECO:0007669"/>
    <property type="project" value="InterPro"/>
</dbReference>
<dbReference type="InterPro" id="IPR051535">
    <property type="entry name" value="Siderophore_ABC-ATPase"/>
</dbReference>
<keyword evidence="7" id="KW-0472">Membrane</keyword>